<dbReference type="InterPro" id="IPR043782">
    <property type="entry name" value="DUF5724"/>
</dbReference>
<dbReference type="RefSeq" id="WP_110886543.1">
    <property type="nucleotide sequence ID" value="NZ_QJSX01000006.1"/>
</dbReference>
<dbReference type="OrthoDB" id="9763697at2"/>
<evidence type="ECO:0000259" key="4">
    <source>
        <dbReference type="Pfam" id="PF24879"/>
    </source>
</evidence>
<reference evidence="5 6" key="1">
    <citation type="submission" date="2018-06" db="EMBL/GenBank/DDBJ databases">
        <title>Genomic Encyclopedia of Type Strains, Phase IV (KMG-IV): sequencing the most valuable type-strain genomes for metagenomic binning, comparative biology and taxonomic classification.</title>
        <authorList>
            <person name="Goeker M."/>
        </authorList>
    </citation>
    <scope>NUCLEOTIDE SEQUENCE [LARGE SCALE GENOMIC DNA]</scope>
    <source>
        <strain evidence="5 6">DSM 18048</strain>
    </source>
</reference>
<keyword evidence="6" id="KW-1185">Reference proteome</keyword>
<accession>A0A318SIZ1</accession>
<dbReference type="Pfam" id="PF18991">
    <property type="entry name" value="DUF5724"/>
    <property type="match status" value="1"/>
</dbReference>
<organism evidence="5 6">
    <name type="scientific">Deinococcus yavapaiensis KR-236</name>
    <dbReference type="NCBI Taxonomy" id="694435"/>
    <lineage>
        <taxon>Bacteria</taxon>
        <taxon>Thermotogati</taxon>
        <taxon>Deinococcota</taxon>
        <taxon>Deinococci</taxon>
        <taxon>Deinococcales</taxon>
        <taxon>Deinococcaceae</taxon>
        <taxon>Deinococcus</taxon>
    </lineage>
</organism>
<feature type="coiled-coil region" evidence="1">
    <location>
        <begin position="726"/>
        <end position="753"/>
    </location>
</feature>
<dbReference type="Proteomes" id="UP000248326">
    <property type="component" value="Unassembled WGS sequence"/>
</dbReference>
<proteinExistence type="predicted"/>
<evidence type="ECO:0000259" key="2">
    <source>
        <dbReference type="Pfam" id="PF13569"/>
    </source>
</evidence>
<dbReference type="InterPro" id="IPR025406">
    <property type="entry name" value="DUF4132"/>
</dbReference>
<dbReference type="InterPro" id="IPR056639">
    <property type="entry name" value="DUF7737"/>
</dbReference>
<dbReference type="EMBL" id="QJSX01000006">
    <property type="protein sequence ID" value="PYE54155.1"/>
    <property type="molecule type" value="Genomic_DNA"/>
</dbReference>
<feature type="domain" description="DUF5724" evidence="3">
    <location>
        <begin position="371"/>
        <end position="1161"/>
    </location>
</feature>
<name>A0A318SIZ1_9DEIO</name>
<sequence>MTAPSLLEEQSVPWEPAFEAALQDLPASQSELLHEARELFTRATLRFDPRREERVRALYEGVHALAPEDRLAVLRVLFPHFAEVADAAYRAFLTRHPYQQGYVRRAFRAPGHALHVTRAGQWLFTTWRATNSYPYPISWFAAHAGLMEARGSDQLGYLLAAALDEGDDDVFSILKQTASSEHPVARMGRHVTRALLSSRRPDAHAFARSLLLAAQRQEGLRQVILESVDEGDPAALASMLRLVLDEDLLRFSSVVRAVGTWLALAYDVTDLKLLKGVLRVFADFLDSEEAAVRALTDASVRDAYLALFALSYKDVRMAVEHARVLLESPDVERRFTGAAFLAQVGLPETSFAVERLLDDPDPRVGALVLNATRAEHFDALERFAAKLGSAERKETLLFDWLGAVPPKTAALDLLPTRLGDRPLARLVPHLGAMSTWARTQVLQLAQKRAEANELDADVRAAVLTMLQDRVGSVGEAALGVLDKLDVTDDEILALEALLTRKSANLRRGALNLLLKHDERALTSAGRLLSAKKTEPRLAGLQLALALQERGRDVSPLVRDFTPKNAGETQLYERLVTPETSATLENGLGTFDPAKLAPIPTLREVPRDYAADFRRGRDLLASLDAFVHDRHETPIEGMTWDGTTTLLLGHLRWVSSEHMPLPDEWRRWWRERPDARQGDLARMRWALQPSFDDRPHVLFGKKPDVEWQHGPLLTGIVYFLYSEFAGALDLELSLDALQTALARLDRDAKTITNSVGWLRDVRDGISDLPVDTSDFDAWPHDVFERWWNLEVYQDRAFRNLPRRRPSIRVIVTAIERGLASEHDLYDLLIGPRDQERSSRSFADLERYSGRKRDERVFQHPLIDTALQNVRRRVLDVELARGDLDTPATSAALSLRFVPGAPDALKALAGLGNLPLARGHSWGSQSKGASFSHLVRVSFPTPDDTPETFGALRAAHGLSEARLLDLAMYAPQWANLVAANLGWDGLADGVYWLHAHTKDRAWTVPEDVREAWEAEIAERTPLSAADLLEGAVDVAWFKTTYERLGEAHFETLLNSAKYASSSGGHKRAGLFQSAILGRVAEDDLLSAIHDKRHQDSVRALGLLPADDEARVEARYRVLRDFQRGAKAFGAQRQASETLAAAIGLQNLARSAGYADPRRLGWAMEARGGSDWRLSANVEDVTLQVEVDSEGLAHLKVEKNGRALKAIPSALKKTPEVIAVQATLKDLRDSRGRMREALEDAMVRGDLFAPKEVRDLARHPVIAPMLRRSLWLANEQDLGLWNGDVLTTLAGDAEIGERALRLAHPHDLFTRGEWRAWQTRLFDAGLAQPFKQVFREYYPLTAAERGASRSLRYEGHSVQPRQSLALLKGRGWIGVPDEGIRKTFHAEGLNVFLDLFVSLGTPNDVEGLPMGAVVFADRDSGKVLPLEEVPPRLFSEVMRDLDLVVSVAHVGGVDPEASRSTVEMRAAIVGEMLRLLKLDNVRLEHSHALIAGQLASYSVHLGSGVVHLMPGGALCVVPVHNQQQGRIFLPFADPDPKTAEVTSKVLLFARDKQIQDPTILEQLA</sequence>
<gene>
    <name evidence="5" type="ORF">DES52_106120</name>
</gene>
<keyword evidence="1" id="KW-0175">Coiled coil</keyword>
<dbReference type="Pfam" id="PF13569">
    <property type="entry name" value="DUF4132"/>
    <property type="match status" value="1"/>
</dbReference>
<feature type="domain" description="DUF7737" evidence="4">
    <location>
        <begin position="1459"/>
        <end position="1560"/>
    </location>
</feature>
<protein>
    <submittedName>
        <fullName evidence="5">Uncharacterized protein DUF4132</fullName>
    </submittedName>
</protein>
<evidence type="ECO:0000259" key="3">
    <source>
        <dbReference type="Pfam" id="PF18991"/>
    </source>
</evidence>
<feature type="domain" description="DUF4132" evidence="2">
    <location>
        <begin position="1198"/>
        <end position="1369"/>
    </location>
</feature>
<comment type="caution">
    <text evidence="5">The sequence shown here is derived from an EMBL/GenBank/DDBJ whole genome shotgun (WGS) entry which is preliminary data.</text>
</comment>
<dbReference type="Pfam" id="PF24879">
    <property type="entry name" value="DUF7737"/>
    <property type="match status" value="1"/>
</dbReference>
<evidence type="ECO:0000313" key="6">
    <source>
        <dbReference type="Proteomes" id="UP000248326"/>
    </source>
</evidence>
<evidence type="ECO:0000256" key="1">
    <source>
        <dbReference type="SAM" id="Coils"/>
    </source>
</evidence>
<evidence type="ECO:0000313" key="5">
    <source>
        <dbReference type="EMBL" id="PYE54155.1"/>
    </source>
</evidence>